<evidence type="ECO:0000259" key="3">
    <source>
        <dbReference type="PROSITE" id="PS51186"/>
    </source>
</evidence>
<evidence type="ECO:0000313" key="4">
    <source>
        <dbReference type="EMBL" id="RNJ25673.1"/>
    </source>
</evidence>
<dbReference type="InterPro" id="IPR016181">
    <property type="entry name" value="Acyl_CoA_acyltransferase"/>
</dbReference>
<evidence type="ECO:0000313" key="5">
    <source>
        <dbReference type="Proteomes" id="UP000270581"/>
    </source>
</evidence>
<keyword evidence="2" id="KW-0012">Acyltransferase</keyword>
<keyword evidence="1" id="KW-0808">Transferase</keyword>
<evidence type="ECO:0000256" key="1">
    <source>
        <dbReference type="ARBA" id="ARBA00022679"/>
    </source>
</evidence>
<evidence type="ECO:0000256" key="2">
    <source>
        <dbReference type="ARBA" id="ARBA00023315"/>
    </source>
</evidence>
<sequence>MIRPARPAEKPAVRALQSLLDHRAPALLEAAFDAGAGDVLVATNEGAVVGYALAVPGDEAVYLAELAVAPGVRREGYGRRLVASLSENYDGFDQLRVTVAADDDGARAFYTACGFWELDRIENRFDGEDGLLLLRRLS</sequence>
<dbReference type="PANTHER" id="PTHR43877">
    <property type="entry name" value="AMINOALKYLPHOSPHONATE N-ACETYLTRANSFERASE-RELATED-RELATED"/>
    <property type="match status" value="1"/>
</dbReference>
<dbReference type="RefSeq" id="WP_123123764.1">
    <property type="nucleotide sequence ID" value="NZ_QKNW01000001.1"/>
</dbReference>
<name>A0AAJ4UV77_9EURY</name>
<dbReference type="InterPro" id="IPR050832">
    <property type="entry name" value="Bact_Acetyltransf"/>
</dbReference>
<dbReference type="EMBL" id="RJJC01000001">
    <property type="protein sequence ID" value="RNJ25673.1"/>
    <property type="molecule type" value="Genomic_DNA"/>
</dbReference>
<proteinExistence type="predicted"/>
<feature type="domain" description="N-acetyltransferase" evidence="3">
    <location>
        <begin position="1"/>
        <end position="138"/>
    </location>
</feature>
<comment type="caution">
    <text evidence="4">The sequence shown here is derived from an EMBL/GenBank/DDBJ whole genome shotgun (WGS) entry which is preliminary data.</text>
</comment>
<organism evidence="4 5">
    <name type="scientific">Halosegnis longus</name>
    <dbReference type="NCBI Taxonomy" id="2216012"/>
    <lineage>
        <taxon>Archaea</taxon>
        <taxon>Methanobacteriati</taxon>
        <taxon>Methanobacteriota</taxon>
        <taxon>Stenosarchaea group</taxon>
        <taxon>Halobacteria</taxon>
        <taxon>Halobacteriales</taxon>
        <taxon>Natronomonadaceae</taxon>
        <taxon>Halosegnis</taxon>
    </lineage>
</organism>
<dbReference type="GO" id="GO:0016747">
    <property type="term" value="F:acyltransferase activity, transferring groups other than amino-acyl groups"/>
    <property type="evidence" value="ECO:0007669"/>
    <property type="project" value="InterPro"/>
</dbReference>
<dbReference type="PROSITE" id="PS51186">
    <property type="entry name" value="GNAT"/>
    <property type="match status" value="1"/>
</dbReference>
<dbReference type="Pfam" id="PF00583">
    <property type="entry name" value="Acetyltransf_1"/>
    <property type="match status" value="1"/>
</dbReference>
<keyword evidence="5" id="KW-1185">Reference proteome</keyword>
<dbReference type="AlphaFoldDB" id="A0AAJ4UV77"/>
<gene>
    <name evidence="4" type="ORF">Nmn1133_02540</name>
</gene>
<dbReference type="SUPFAM" id="SSF55729">
    <property type="entry name" value="Acyl-CoA N-acyltransferases (Nat)"/>
    <property type="match status" value="1"/>
</dbReference>
<dbReference type="CDD" id="cd04301">
    <property type="entry name" value="NAT_SF"/>
    <property type="match status" value="1"/>
</dbReference>
<protein>
    <submittedName>
        <fullName evidence="4">GNAT family N-acetyltransferase</fullName>
    </submittedName>
</protein>
<accession>A0AAJ4UV77</accession>
<reference evidence="4 5" key="1">
    <citation type="submission" date="2018-11" db="EMBL/GenBank/DDBJ databases">
        <title>Genome sequences of Natronomonas sp. CBA1133.</title>
        <authorList>
            <person name="Roh S.W."/>
            <person name="Cha I.-T."/>
        </authorList>
    </citation>
    <scope>NUCLEOTIDE SEQUENCE [LARGE SCALE GENOMIC DNA]</scope>
    <source>
        <strain evidence="4 5">CBA1133</strain>
    </source>
</reference>
<dbReference type="InterPro" id="IPR000182">
    <property type="entry name" value="GNAT_dom"/>
</dbReference>
<dbReference type="Proteomes" id="UP000270581">
    <property type="component" value="Unassembled WGS sequence"/>
</dbReference>
<dbReference type="Gene3D" id="3.40.630.30">
    <property type="match status" value="1"/>
</dbReference>